<evidence type="ECO:0000259" key="3">
    <source>
        <dbReference type="SMART" id="SM00382"/>
    </source>
</evidence>
<dbReference type="GO" id="GO:0034605">
    <property type="term" value="P:cellular response to heat"/>
    <property type="evidence" value="ECO:0007669"/>
    <property type="project" value="TreeGrafter"/>
</dbReference>
<keyword evidence="1" id="KW-0547">Nucleotide-binding</keyword>
<dbReference type="InterPro" id="IPR050130">
    <property type="entry name" value="ClpA_ClpB"/>
</dbReference>
<evidence type="ECO:0000256" key="2">
    <source>
        <dbReference type="ARBA" id="ARBA00022840"/>
    </source>
</evidence>
<dbReference type="SUPFAM" id="SSF52540">
    <property type="entry name" value="P-loop containing nucleoside triphosphate hydrolases"/>
    <property type="match status" value="1"/>
</dbReference>
<name>A0A173RVZ9_9FIRM</name>
<gene>
    <name evidence="4" type="primary">clpE</name>
    <name evidence="4" type="ORF">ERS852578_00403</name>
</gene>
<dbReference type="Pfam" id="PF00004">
    <property type="entry name" value="AAA"/>
    <property type="match status" value="1"/>
</dbReference>
<dbReference type="GO" id="GO:0008233">
    <property type="term" value="F:peptidase activity"/>
    <property type="evidence" value="ECO:0007669"/>
    <property type="project" value="UniProtKB-KW"/>
</dbReference>
<sequence length="627" mass="70877">MDSTTSTITEAYSMDSAANTSIESYTMDSAASRITETYSIDSIADTLAKAYSIIEEGGQPLASETTCIQYIFLSPSHIEAFHNNELYLEYIQNLVKERFNVSFPEEKSAFDQYFSDCIQLKEQLESHGNFDKTVWLSYTTSLLESLKTPYYSVYSFTLLTLESCFTDPQLFDKVQKSFYSVLIKSSEKKQSIIRKIIEHAPVYKKYSYIKENLLSDILINTLALFGDEKEYWLASFINLFENNNAVHSLPKNTSNKKWNTPSLLMTFFEWEELFLKNRASKDFSSFSEYLSSRTLYFYKHARTTSDNLLKNAADNASVTSAGTSASIDSAILSNIENAYVDSEFLNTFAYNMTTRLYHANPAIGRDQEISDLELILISPKKSPLLIGEAGVGKTSVVEGLAYRLQRGTVPDLLKNKKIFKLTTTSLLSGTKYVGEMEDRIKKLAGELEAHPDVILFIDEIHTIVGAGSTESSNNDISNMLKPYIDRGDIKIIGATTREEYTRFLLPDKALTRRFYPISIEEPDEELTLSILSGSIPSIEYETKVKNTFSANTTERILRTLISISMPENQPDDQPAKRPELPLTLLEMAFSYAALSGKTALSCEYIEQAVHHSNRLRKEIRTNFTCAL</sequence>
<evidence type="ECO:0000256" key="1">
    <source>
        <dbReference type="ARBA" id="ARBA00022741"/>
    </source>
</evidence>
<dbReference type="GO" id="GO:0005737">
    <property type="term" value="C:cytoplasm"/>
    <property type="evidence" value="ECO:0007669"/>
    <property type="project" value="TreeGrafter"/>
</dbReference>
<dbReference type="Proteomes" id="UP000095390">
    <property type="component" value="Unassembled WGS sequence"/>
</dbReference>
<evidence type="ECO:0000313" key="4">
    <source>
        <dbReference type="EMBL" id="CUM81298.1"/>
    </source>
</evidence>
<dbReference type="PANTHER" id="PTHR11638">
    <property type="entry name" value="ATP-DEPENDENT CLP PROTEASE"/>
    <property type="match status" value="1"/>
</dbReference>
<dbReference type="CDD" id="cd00009">
    <property type="entry name" value="AAA"/>
    <property type="match status" value="1"/>
</dbReference>
<keyword evidence="4" id="KW-0378">Hydrolase</keyword>
<evidence type="ECO:0000313" key="5">
    <source>
        <dbReference type="Proteomes" id="UP000095390"/>
    </source>
</evidence>
<accession>A0A173RVZ9</accession>
<proteinExistence type="predicted"/>
<dbReference type="PANTHER" id="PTHR11638:SF18">
    <property type="entry name" value="HEAT SHOCK PROTEIN 104"/>
    <property type="match status" value="1"/>
</dbReference>
<dbReference type="GO" id="GO:0006508">
    <property type="term" value="P:proteolysis"/>
    <property type="evidence" value="ECO:0007669"/>
    <property type="project" value="UniProtKB-KW"/>
</dbReference>
<dbReference type="GO" id="GO:0016887">
    <property type="term" value="F:ATP hydrolysis activity"/>
    <property type="evidence" value="ECO:0007669"/>
    <property type="project" value="InterPro"/>
</dbReference>
<organism evidence="4 5">
    <name type="scientific">Anaerobutyricum hallii</name>
    <dbReference type="NCBI Taxonomy" id="39488"/>
    <lineage>
        <taxon>Bacteria</taxon>
        <taxon>Bacillati</taxon>
        <taxon>Bacillota</taxon>
        <taxon>Clostridia</taxon>
        <taxon>Lachnospirales</taxon>
        <taxon>Lachnospiraceae</taxon>
        <taxon>Anaerobutyricum</taxon>
    </lineage>
</organism>
<dbReference type="Gene3D" id="3.40.50.300">
    <property type="entry name" value="P-loop containing nucleotide triphosphate hydrolases"/>
    <property type="match status" value="1"/>
</dbReference>
<dbReference type="InterPro" id="IPR027417">
    <property type="entry name" value="P-loop_NTPase"/>
</dbReference>
<dbReference type="InterPro" id="IPR003959">
    <property type="entry name" value="ATPase_AAA_core"/>
</dbReference>
<keyword evidence="2 4" id="KW-0067">ATP-binding</keyword>
<dbReference type="InterPro" id="IPR003593">
    <property type="entry name" value="AAA+_ATPase"/>
</dbReference>
<feature type="domain" description="AAA+ ATPase" evidence="3">
    <location>
        <begin position="379"/>
        <end position="525"/>
    </location>
</feature>
<protein>
    <submittedName>
        <fullName evidence="4">ATP-dependent Clp protease ATP-binding subunit ClpE</fullName>
    </submittedName>
</protein>
<dbReference type="GO" id="GO:0005524">
    <property type="term" value="F:ATP binding"/>
    <property type="evidence" value="ECO:0007669"/>
    <property type="project" value="UniProtKB-KW"/>
</dbReference>
<keyword evidence="4" id="KW-0645">Protease</keyword>
<dbReference type="EMBL" id="CYYC01000003">
    <property type="protein sequence ID" value="CUM81298.1"/>
    <property type="molecule type" value="Genomic_DNA"/>
</dbReference>
<dbReference type="AlphaFoldDB" id="A0A173RVZ9"/>
<dbReference type="SMART" id="SM00382">
    <property type="entry name" value="AAA"/>
    <property type="match status" value="1"/>
</dbReference>
<reference evidence="4 5" key="1">
    <citation type="submission" date="2015-09" db="EMBL/GenBank/DDBJ databases">
        <authorList>
            <consortium name="Pathogen Informatics"/>
        </authorList>
    </citation>
    <scope>NUCLEOTIDE SEQUENCE [LARGE SCALE GENOMIC DNA]</scope>
    <source>
        <strain evidence="4 5">2789STDY5834966</strain>
    </source>
</reference>
<dbReference type="OrthoDB" id="2087124at2"/>